<dbReference type="KEGG" id="pfj:MYCFIDRAFT_211887"/>
<protein>
    <submittedName>
        <fullName evidence="2">Uncharacterized protein</fullName>
    </submittedName>
</protein>
<dbReference type="HOGENOM" id="CLU_1147622_0_0_1"/>
<reference evidence="2 3" key="1">
    <citation type="journal article" date="2012" name="PLoS Pathog.">
        <title>Diverse lifestyles and strategies of plant pathogenesis encoded in the genomes of eighteen Dothideomycetes fungi.</title>
        <authorList>
            <person name="Ohm R.A."/>
            <person name="Feau N."/>
            <person name="Henrissat B."/>
            <person name="Schoch C.L."/>
            <person name="Horwitz B.A."/>
            <person name="Barry K.W."/>
            <person name="Condon B.J."/>
            <person name="Copeland A.C."/>
            <person name="Dhillon B."/>
            <person name="Glaser F."/>
            <person name="Hesse C.N."/>
            <person name="Kosti I."/>
            <person name="LaButti K."/>
            <person name="Lindquist E.A."/>
            <person name="Lucas S."/>
            <person name="Salamov A.A."/>
            <person name="Bradshaw R.E."/>
            <person name="Ciuffetti L."/>
            <person name="Hamelin R.C."/>
            <person name="Kema G.H.J."/>
            <person name="Lawrence C."/>
            <person name="Scott J.A."/>
            <person name="Spatafora J.W."/>
            <person name="Turgeon B.G."/>
            <person name="de Wit P.J.G.M."/>
            <person name="Zhong S."/>
            <person name="Goodwin S.B."/>
            <person name="Grigoriev I.V."/>
        </authorList>
    </citation>
    <scope>NUCLEOTIDE SEQUENCE [LARGE SCALE GENOMIC DNA]</scope>
    <source>
        <strain evidence="2 3">CIRAD86</strain>
    </source>
</reference>
<accession>M2ZLB2</accession>
<feature type="region of interest" description="Disordered" evidence="1">
    <location>
        <begin position="23"/>
        <end position="76"/>
    </location>
</feature>
<gene>
    <name evidence="2" type="ORF">MYCFIDRAFT_211887</name>
</gene>
<dbReference type="Proteomes" id="UP000016932">
    <property type="component" value="Unassembled WGS sequence"/>
</dbReference>
<organism evidence="2 3">
    <name type="scientific">Pseudocercospora fijiensis (strain CIRAD86)</name>
    <name type="common">Black leaf streak disease fungus</name>
    <name type="synonym">Mycosphaerella fijiensis</name>
    <dbReference type="NCBI Taxonomy" id="383855"/>
    <lineage>
        <taxon>Eukaryota</taxon>
        <taxon>Fungi</taxon>
        <taxon>Dikarya</taxon>
        <taxon>Ascomycota</taxon>
        <taxon>Pezizomycotina</taxon>
        <taxon>Dothideomycetes</taxon>
        <taxon>Dothideomycetidae</taxon>
        <taxon>Mycosphaerellales</taxon>
        <taxon>Mycosphaerellaceae</taxon>
        <taxon>Pseudocercospora</taxon>
    </lineage>
</organism>
<dbReference type="OrthoDB" id="10523202at2759"/>
<dbReference type="RefSeq" id="XP_007928977.1">
    <property type="nucleotide sequence ID" value="XM_007930786.1"/>
</dbReference>
<evidence type="ECO:0000313" key="3">
    <source>
        <dbReference type="Proteomes" id="UP000016932"/>
    </source>
</evidence>
<evidence type="ECO:0000313" key="2">
    <source>
        <dbReference type="EMBL" id="EME79854.1"/>
    </source>
</evidence>
<dbReference type="AlphaFoldDB" id="M2ZLB2"/>
<sequence>MNPGDTSITSAPRSLLCHKHMMNSKAAPGKAKARGEGDGVVGSVKATKVVKKKEPKAKAEPKKKLPKHLRPLPSDPLSRLNSIIQRLNLPAPTVHIDIVTETRYRFTYVVSKNANNQDTEKGNKENIKPDILFEASGDMCATRQEAQIDSATKILPALEAMLFSSAAGANDTATTTTATTNATTNTTANTTTNVVTTPVITAPTSQSAAPSSSAATSHIYRSFVWEEEDELDWDMDSLGGED</sequence>
<dbReference type="EMBL" id="KB446561">
    <property type="protein sequence ID" value="EME79854.1"/>
    <property type="molecule type" value="Genomic_DNA"/>
</dbReference>
<evidence type="ECO:0000256" key="1">
    <source>
        <dbReference type="SAM" id="MobiDB-lite"/>
    </source>
</evidence>
<proteinExistence type="predicted"/>
<dbReference type="GeneID" id="19337537"/>
<name>M2ZLB2_PSEFD</name>
<keyword evidence="3" id="KW-1185">Reference proteome</keyword>
<dbReference type="VEuPathDB" id="FungiDB:MYCFIDRAFT_211887"/>